<keyword evidence="2" id="KW-1185">Reference proteome</keyword>
<dbReference type="Proteomes" id="UP000183015">
    <property type="component" value="Unassembled WGS sequence"/>
</dbReference>
<proteinExistence type="predicted"/>
<gene>
    <name evidence="1" type="ORF">SAMN05414137_109257</name>
</gene>
<evidence type="ECO:0000313" key="1">
    <source>
        <dbReference type="EMBL" id="SEL52337.1"/>
    </source>
</evidence>
<dbReference type="AlphaFoldDB" id="A0A1H7QYD9"/>
<dbReference type="RefSeq" id="WP_236655963.1">
    <property type="nucleotide sequence ID" value="NZ_BBPN01000009.1"/>
</dbReference>
<sequence>MAVDADAAVDVGADEDAAVDVDVDVGADEDADVSETLIVVGCPSRAGTRHRAAAQA</sequence>
<organism evidence="1 2">
    <name type="scientific">Streptacidiphilus jiangxiensis</name>
    <dbReference type="NCBI Taxonomy" id="235985"/>
    <lineage>
        <taxon>Bacteria</taxon>
        <taxon>Bacillati</taxon>
        <taxon>Actinomycetota</taxon>
        <taxon>Actinomycetes</taxon>
        <taxon>Kitasatosporales</taxon>
        <taxon>Streptomycetaceae</taxon>
        <taxon>Streptacidiphilus</taxon>
    </lineage>
</organism>
<name>A0A1H7QYD9_STRJI</name>
<evidence type="ECO:0000313" key="2">
    <source>
        <dbReference type="Proteomes" id="UP000183015"/>
    </source>
</evidence>
<reference evidence="2" key="1">
    <citation type="submission" date="2016-10" db="EMBL/GenBank/DDBJ databases">
        <authorList>
            <person name="Varghese N."/>
        </authorList>
    </citation>
    <scope>NUCLEOTIDE SEQUENCE [LARGE SCALE GENOMIC DNA]</scope>
    <source>
        <strain evidence="2">DSM 45096 / BCRC 16803 / CGMCC 4.1857 / CIP 109030 / JCM 12277 / KCTC 19219 / NBRC 100920 / 33214</strain>
    </source>
</reference>
<dbReference type="EMBL" id="FOAZ01000009">
    <property type="protein sequence ID" value="SEL52337.1"/>
    <property type="molecule type" value="Genomic_DNA"/>
</dbReference>
<protein>
    <submittedName>
        <fullName evidence="1">Uncharacterized protein</fullName>
    </submittedName>
</protein>
<dbReference type="STRING" id="235985.SAMN05414137_109257"/>
<accession>A0A1H7QYD9</accession>